<evidence type="ECO:0000313" key="1">
    <source>
        <dbReference type="EMBL" id="KAF9681897.1"/>
    </source>
</evidence>
<reference evidence="1 2" key="1">
    <citation type="submission" date="2020-10" db="EMBL/GenBank/DDBJ databases">
        <title>Plant Genome Project.</title>
        <authorList>
            <person name="Zhang R.-G."/>
        </authorList>
    </citation>
    <scope>NUCLEOTIDE SEQUENCE [LARGE SCALE GENOMIC DNA]</scope>
    <source>
        <strain evidence="1">FAFU-HL-1</strain>
        <tissue evidence="1">Leaf</tissue>
    </source>
</reference>
<organism evidence="1 2">
    <name type="scientific">Salix dunnii</name>
    <dbReference type="NCBI Taxonomy" id="1413687"/>
    <lineage>
        <taxon>Eukaryota</taxon>
        <taxon>Viridiplantae</taxon>
        <taxon>Streptophyta</taxon>
        <taxon>Embryophyta</taxon>
        <taxon>Tracheophyta</taxon>
        <taxon>Spermatophyta</taxon>
        <taxon>Magnoliopsida</taxon>
        <taxon>eudicotyledons</taxon>
        <taxon>Gunneridae</taxon>
        <taxon>Pentapetalae</taxon>
        <taxon>rosids</taxon>
        <taxon>fabids</taxon>
        <taxon>Malpighiales</taxon>
        <taxon>Salicaceae</taxon>
        <taxon>Saliceae</taxon>
        <taxon>Salix</taxon>
    </lineage>
</organism>
<protein>
    <submittedName>
        <fullName evidence="1">Uncharacterized protein</fullName>
    </submittedName>
</protein>
<gene>
    <name evidence="1" type="ORF">SADUNF_Sadunf05G0050900</name>
</gene>
<comment type="caution">
    <text evidence="1">The sequence shown here is derived from an EMBL/GenBank/DDBJ whole genome shotgun (WGS) entry which is preliminary data.</text>
</comment>
<dbReference type="EMBL" id="JADGMS010000005">
    <property type="protein sequence ID" value="KAF9681897.1"/>
    <property type="molecule type" value="Genomic_DNA"/>
</dbReference>
<sequence>MARNLLAYNKEDQERKWLASWVDEISEKTFVAKCRLGYESVFVLGDSQLRLSLCKISVQVLLMIEMGPLVFVSFSQIVDIEDTNTFHFKFPSATLKTVSDAGEDITIHRLVASKYVASSWPPQGVETPYK</sequence>
<proteinExistence type="predicted"/>
<dbReference type="AlphaFoldDB" id="A0A835K745"/>
<evidence type="ECO:0000313" key="2">
    <source>
        <dbReference type="Proteomes" id="UP000657918"/>
    </source>
</evidence>
<keyword evidence="2" id="KW-1185">Reference proteome</keyword>
<accession>A0A835K745</accession>
<name>A0A835K745_9ROSI</name>
<dbReference type="Proteomes" id="UP000657918">
    <property type="component" value="Unassembled WGS sequence"/>
</dbReference>